<keyword evidence="3 6" id="KW-0812">Transmembrane</keyword>
<comment type="subcellular location">
    <subcellularLocation>
        <location evidence="1">Cell membrane</location>
        <topology evidence="1">Multi-pass membrane protein</topology>
    </subcellularLocation>
</comment>
<accession>A0A2T4ULY8</accession>
<dbReference type="PANTHER" id="PTHR33406">
    <property type="entry name" value="MEMBRANE PROTEIN MJ1562-RELATED"/>
    <property type="match status" value="1"/>
</dbReference>
<feature type="transmembrane region" description="Helical" evidence="6">
    <location>
        <begin position="538"/>
        <end position="559"/>
    </location>
</feature>
<evidence type="ECO:0000256" key="2">
    <source>
        <dbReference type="ARBA" id="ARBA00022475"/>
    </source>
</evidence>
<feature type="transmembrane region" description="Helical" evidence="6">
    <location>
        <begin position="273"/>
        <end position="290"/>
    </location>
</feature>
<dbReference type="PANTHER" id="PTHR33406:SF13">
    <property type="entry name" value="MEMBRANE PROTEIN YDFJ"/>
    <property type="match status" value="1"/>
</dbReference>
<dbReference type="GO" id="GO:0005886">
    <property type="term" value="C:plasma membrane"/>
    <property type="evidence" value="ECO:0007669"/>
    <property type="project" value="UniProtKB-SubCell"/>
</dbReference>
<feature type="transmembrane region" description="Helical" evidence="6">
    <location>
        <begin position="619"/>
        <end position="638"/>
    </location>
</feature>
<evidence type="ECO:0000256" key="3">
    <source>
        <dbReference type="ARBA" id="ARBA00022692"/>
    </source>
</evidence>
<organism evidence="8 9">
    <name type="scientific">Paraconexibacter algicola</name>
    <dbReference type="NCBI Taxonomy" id="2133960"/>
    <lineage>
        <taxon>Bacteria</taxon>
        <taxon>Bacillati</taxon>
        <taxon>Actinomycetota</taxon>
        <taxon>Thermoleophilia</taxon>
        <taxon>Solirubrobacterales</taxon>
        <taxon>Paraconexibacteraceae</taxon>
        <taxon>Paraconexibacter</taxon>
    </lineage>
</organism>
<gene>
    <name evidence="8" type="ORF">C7Y72_11820</name>
</gene>
<dbReference type="AlphaFoldDB" id="A0A2T4ULY8"/>
<evidence type="ECO:0000313" key="8">
    <source>
        <dbReference type="EMBL" id="PTL60277.1"/>
    </source>
</evidence>
<dbReference type="RefSeq" id="WP_107568922.1">
    <property type="nucleotide sequence ID" value="NZ_PYYB01000001.1"/>
</dbReference>
<keyword evidence="2" id="KW-1003">Cell membrane</keyword>
<keyword evidence="9" id="KW-1185">Reference proteome</keyword>
<feature type="transmembrane region" description="Helical" evidence="6">
    <location>
        <begin position="195"/>
        <end position="212"/>
    </location>
</feature>
<feature type="transmembrane region" description="Helical" evidence="6">
    <location>
        <begin position="512"/>
        <end position="531"/>
    </location>
</feature>
<evidence type="ECO:0000313" key="9">
    <source>
        <dbReference type="Proteomes" id="UP000240739"/>
    </source>
</evidence>
<feature type="transmembrane region" description="Helical" evidence="6">
    <location>
        <begin position="574"/>
        <end position="598"/>
    </location>
</feature>
<feature type="transmembrane region" description="Helical" evidence="6">
    <location>
        <begin position="650"/>
        <end position="668"/>
    </location>
</feature>
<dbReference type="Pfam" id="PF03176">
    <property type="entry name" value="MMPL"/>
    <property type="match status" value="2"/>
</dbReference>
<feature type="transmembrane region" description="Helical" evidence="6">
    <location>
        <begin position="296"/>
        <end position="325"/>
    </location>
</feature>
<dbReference type="OrthoDB" id="7051771at2"/>
<dbReference type="Proteomes" id="UP000240739">
    <property type="component" value="Unassembled WGS sequence"/>
</dbReference>
<evidence type="ECO:0000256" key="4">
    <source>
        <dbReference type="ARBA" id="ARBA00022989"/>
    </source>
</evidence>
<protein>
    <recommendedName>
        <fullName evidence="7">Membrane transport protein MMPL domain-containing protein</fullName>
    </recommendedName>
</protein>
<feature type="transmembrane region" description="Helical" evidence="6">
    <location>
        <begin position="224"/>
        <end position="243"/>
    </location>
</feature>
<evidence type="ECO:0000256" key="1">
    <source>
        <dbReference type="ARBA" id="ARBA00004651"/>
    </source>
</evidence>
<dbReference type="EMBL" id="PYYB01000001">
    <property type="protein sequence ID" value="PTL60277.1"/>
    <property type="molecule type" value="Genomic_DNA"/>
</dbReference>
<evidence type="ECO:0000259" key="7">
    <source>
        <dbReference type="Pfam" id="PF03176"/>
    </source>
</evidence>
<keyword evidence="4 6" id="KW-1133">Transmembrane helix</keyword>
<dbReference type="Gene3D" id="1.20.1640.10">
    <property type="entry name" value="Multidrug efflux transporter AcrB transmembrane domain"/>
    <property type="match status" value="2"/>
</dbReference>
<evidence type="ECO:0000256" key="5">
    <source>
        <dbReference type="ARBA" id="ARBA00023136"/>
    </source>
</evidence>
<evidence type="ECO:0000256" key="6">
    <source>
        <dbReference type="SAM" id="Phobius"/>
    </source>
</evidence>
<sequence>MIRVTAWSVRRPWRALAVWALVTVSLAALGSQLPGHLASTSIEVPGSSSARAGEVDRRAFGARSEVPVLLTGPPAQVAKQRLALTAALDALPVVRASAVPGRHLPRSGDGARRSQLVVARVPSVQSFDGEAAERVRRVVDRTVTPPVVASVTGFSAIGGAVSEESVAAAHDAELIAIPILLIVLLLVFRSPVAAGIPALLGLATVASAYGLVDLVARSRDITDVATPLTSMLGLALGVDYALLMVSRFREFLADGLSVTDAALSSGQSSGRTVVFAGATLLLTMITAMLLSPGSFLLSAAVGVSAAGIMGMYGALLAVPAMLVLLGTNIDRLRIGGPSRSGGGWARYADAVQRRPIPATAAALVVLLALAPAALGLDTGPPDVRTLPSDTRARLDTETTARAIGPGWIAPARILAAPGPQGRPPSPPAVDQLRQELRSDPAVQAVLGPERGRDGVLALTVIPKRAANDPETDALLRTLRARAREAPAEAGQVSVGGVAAQLADYRRVLSARLPVLIAALSVVALLALIVVLRALVVPLISIVLNLITVTASLGVLALVSTGEDPLLGGAGFADILALFGMFAIVFALSLDYQVFILARMRESFDHTGRLDLAITQSIDATGRVITGAAAIMGGVFLAFMATKLQTVRQPGAGLVTAVVIDATLVRLVLLPATMRLAGRWCFWLPAWLDRRLPRLALEGPSQPTICTPPAPATARQL</sequence>
<comment type="caution">
    <text evidence="8">The sequence shown here is derived from an EMBL/GenBank/DDBJ whole genome shotgun (WGS) entry which is preliminary data.</text>
</comment>
<name>A0A2T4ULY8_9ACTN</name>
<feature type="domain" description="Membrane transport protein MMPL" evidence="7">
    <location>
        <begin position="106"/>
        <end position="357"/>
    </location>
</feature>
<dbReference type="InterPro" id="IPR050545">
    <property type="entry name" value="Mycobact_MmpL"/>
</dbReference>
<dbReference type="InterPro" id="IPR004869">
    <property type="entry name" value="MMPL_dom"/>
</dbReference>
<dbReference type="SUPFAM" id="SSF82866">
    <property type="entry name" value="Multidrug efflux transporter AcrB transmembrane domain"/>
    <property type="match status" value="2"/>
</dbReference>
<reference evidence="8 9" key="1">
    <citation type="submission" date="2018-03" db="EMBL/GenBank/DDBJ databases">
        <title>Aquarubrobacter algicola gen. nov., sp. nov., a novel actinobacterium isolated from shallow eutrophic lake during the end of cyanobacterial harmful algal blooms.</title>
        <authorList>
            <person name="Chun S.J."/>
        </authorList>
    </citation>
    <scope>NUCLEOTIDE SEQUENCE [LARGE SCALE GENOMIC DNA]</scope>
    <source>
        <strain evidence="8 9">Seoho-28</strain>
    </source>
</reference>
<feature type="domain" description="Membrane transport protein MMPL" evidence="7">
    <location>
        <begin position="451"/>
        <end position="683"/>
    </location>
</feature>
<keyword evidence="5 6" id="KW-0472">Membrane</keyword>
<proteinExistence type="predicted"/>